<evidence type="ECO:0000256" key="11">
    <source>
        <dbReference type="PROSITE-ProRule" id="PRU10141"/>
    </source>
</evidence>
<evidence type="ECO:0000256" key="10">
    <source>
        <dbReference type="ARBA" id="ARBA00023136"/>
    </source>
</evidence>
<dbReference type="Gene3D" id="3.80.10.10">
    <property type="entry name" value="Ribonuclease Inhibitor"/>
    <property type="match status" value="1"/>
</dbReference>
<dbReference type="SUPFAM" id="SSF56112">
    <property type="entry name" value="Protein kinase-like (PK-like)"/>
    <property type="match status" value="1"/>
</dbReference>
<organism evidence="14 15">
    <name type="scientific">Capsicum annuum</name>
    <name type="common">Capsicum pepper</name>
    <dbReference type="NCBI Taxonomy" id="4072"/>
    <lineage>
        <taxon>Eukaryota</taxon>
        <taxon>Viridiplantae</taxon>
        <taxon>Streptophyta</taxon>
        <taxon>Embryophyta</taxon>
        <taxon>Tracheophyta</taxon>
        <taxon>Spermatophyta</taxon>
        <taxon>Magnoliopsida</taxon>
        <taxon>eudicotyledons</taxon>
        <taxon>Gunneridae</taxon>
        <taxon>Pentapetalae</taxon>
        <taxon>asterids</taxon>
        <taxon>lamiids</taxon>
        <taxon>Solanales</taxon>
        <taxon>Solanaceae</taxon>
        <taxon>Solanoideae</taxon>
        <taxon>Capsiceae</taxon>
        <taxon>Capsicum</taxon>
    </lineage>
</organism>
<evidence type="ECO:0000256" key="8">
    <source>
        <dbReference type="ARBA" id="ARBA00022840"/>
    </source>
</evidence>
<dbReference type="FunFam" id="3.80.10.10:FF:000383">
    <property type="entry name" value="Leucine-rich repeat receptor protein kinase EMS1"/>
    <property type="match status" value="1"/>
</dbReference>
<dbReference type="InterPro" id="IPR011009">
    <property type="entry name" value="Kinase-like_dom_sf"/>
</dbReference>
<dbReference type="Gene3D" id="3.30.200.20">
    <property type="entry name" value="Phosphorylase Kinase, domain 1"/>
    <property type="match status" value="1"/>
</dbReference>
<dbReference type="SUPFAM" id="SSF52058">
    <property type="entry name" value="L domain-like"/>
    <property type="match status" value="1"/>
</dbReference>
<feature type="region of interest" description="Disordered" evidence="12">
    <location>
        <begin position="1"/>
        <end position="45"/>
    </location>
</feature>
<evidence type="ECO:0000256" key="6">
    <source>
        <dbReference type="ARBA" id="ARBA00022741"/>
    </source>
</evidence>
<keyword evidence="7" id="KW-0418">Kinase</keyword>
<evidence type="ECO:0000256" key="12">
    <source>
        <dbReference type="SAM" id="MobiDB-lite"/>
    </source>
</evidence>
<dbReference type="AlphaFoldDB" id="A0A2G2ZM17"/>
<dbReference type="PROSITE" id="PS00108">
    <property type="entry name" value="PROTEIN_KINASE_ST"/>
    <property type="match status" value="1"/>
</dbReference>
<dbReference type="InterPro" id="IPR032675">
    <property type="entry name" value="LRR_dom_sf"/>
</dbReference>
<evidence type="ECO:0000256" key="1">
    <source>
        <dbReference type="ARBA" id="ARBA00004370"/>
    </source>
</evidence>
<dbReference type="GO" id="GO:0005524">
    <property type="term" value="F:ATP binding"/>
    <property type="evidence" value="ECO:0007669"/>
    <property type="project" value="UniProtKB-UniRule"/>
</dbReference>
<dbReference type="PANTHER" id="PTHR27008">
    <property type="entry name" value="OS04G0122200 PROTEIN"/>
    <property type="match status" value="1"/>
</dbReference>
<dbReference type="Pfam" id="PF00069">
    <property type="entry name" value="Pkinase"/>
    <property type="match status" value="1"/>
</dbReference>
<accession>A0A2G2ZM17</accession>
<keyword evidence="2" id="KW-0433">Leucine-rich repeat</keyword>
<keyword evidence="15" id="KW-1185">Reference proteome</keyword>
<keyword evidence="10" id="KW-0472">Membrane</keyword>
<comment type="caution">
    <text evidence="14">The sequence shown here is derived from an EMBL/GenBank/DDBJ whole genome shotgun (WGS) entry which is preliminary data.</text>
</comment>
<reference evidence="14 15" key="1">
    <citation type="journal article" date="2014" name="Nat. Genet.">
        <title>Genome sequence of the hot pepper provides insights into the evolution of pungency in Capsicum species.</title>
        <authorList>
            <person name="Kim S."/>
            <person name="Park M."/>
            <person name="Yeom S.I."/>
            <person name="Kim Y.M."/>
            <person name="Lee J.M."/>
            <person name="Lee H.A."/>
            <person name="Seo E."/>
            <person name="Choi J."/>
            <person name="Cheong K."/>
            <person name="Kim K.T."/>
            <person name="Jung K."/>
            <person name="Lee G.W."/>
            <person name="Oh S.K."/>
            <person name="Bae C."/>
            <person name="Kim S.B."/>
            <person name="Lee H.Y."/>
            <person name="Kim S.Y."/>
            <person name="Kim M.S."/>
            <person name="Kang B.C."/>
            <person name="Jo Y.D."/>
            <person name="Yang H.B."/>
            <person name="Jeong H.J."/>
            <person name="Kang W.H."/>
            <person name="Kwon J.K."/>
            <person name="Shin C."/>
            <person name="Lim J.Y."/>
            <person name="Park J.H."/>
            <person name="Huh J.H."/>
            <person name="Kim J.S."/>
            <person name="Kim B.D."/>
            <person name="Cohen O."/>
            <person name="Paran I."/>
            <person name="Suh M.C."/>
            <person name="Lee S.B."/>
            <person name="Kim Y.K."/>
            <person name="Shin Y."/>
            <person name="Noh S.J."/>
            <person name="Park J."/>
            <person name="Seo Y.S."/>
            <person name="Kwon S.Y."/>
            <person name="Kim H.A."/>
            <person name="Park J.M."/>
            <person name="Kim H.J."/>
            <person name="Choi S.B."/>
            <person name="Bosland P.W."/>
            <person name="Reeves G."/>
            <person name="Jo S.H."/>
            <person name="Lee B.W."/>
            <person name="Cho H.T."/>
            <person name="Choi H.S."/>
            <person name="Lee M.S."/>
            <person name="Yu Y."/>
            <person name="Do Choi Y."/>
            <person name="Park B.S."/>
            <person name="van Deynze A."/>
            <person name="Ashrafi H."/>
            <person name="Hill T."/>
            <person name="Kim W.T."/>
            <person name="Pai H.S."/>
            <person name="Ahn H.K."/>
            <person name="Yeam I."/>
            <person name="Giovannoni J.J."/>
            <person name="Rose J.K."/>
            <person name="Sorensen I."/>
            <person name="Lee S.J."/>
            <person name="Kim R.W."/>
            <person name="Choi I.Y."/>
            <person name="Choi B.S."/>
            <person name="Lim J.S."/>
            <person name="Lee Y.H."/>
            <person name="Choi D."/>
        </authorList>
    </citation>
    <scope>NUCLEOTIDE SEQUENCE [LARGE SCALE GENOMIC DNA]</scope>
    <source>
        <strain evidence="15">cv. CM334</strain>
    </source>
</reference>
<feature type="compositionally biased region" description="Basic and acidic residues" evidence="12">
    <location>
        <begin position="14"/>
        <end position="24"/>
    </location>
</feature>
<dbReference type="Gramene" id="PHT83040">
    <property type="protein sequence ID" value="PHT83040"/>
    <property type="gene ID" value="T459_11483"/>
</dbReference>
<feature type="domain" description="Protein kinase" evidence="13">
    <location>
        <begin position="838"/>
        <end position="1077"/>
    </location>
</feature>
<feature type="binding site" evidence="11">
    <location>
        <position position="877"/>
    </location>
    <ligand>
        <name>ATP</name>
        <dbReference type="ChEBI" id="CHEBI:30616"/>
    </ligand>
</feature>
<dbReference type="Pfam" id="PF13855">
    <property type="entry name" value="LRR_8"/>
    <property type="match status" value="1"/>
</dbReference>
<keyword evidence="6 11" id="KW-0547">Nucleotide-binding</keyword>
<evidence type="ECO:0000256" key="4">
    <source>
        <dbReference type="ARBA" id="ARBA00022692"/>
    </source>
</evidence>
<dbReference type="InterPro" id="IPR001611">
    <property type="entry name" value="Leu-rich_rpt"/>
</dbReference>
<dbReference type="GO" id="GO:0016020">
    <property type="term" value="C:membrane"/>
    <property type="evidence" value="ECO:0007669"/>
    <property type="project" value="UniProtKB-SubCell"/>
</dbReference>
<evidence type="ECO:0000313" key="15">
    <source>
        <dbReference type="Proteomes" id="UP000222542"/>
    </source>
</evidence>
<gene>
    <name evidence="14" type="ORF">T459_11483</name>
</gene>
<dbReference type="PROSITE" id="PS00107">
    <property type="entry name" value="PROTEIN_KINASE_ATP"/>
    <property type="match status" value="1"/>
</dbReference>
<dbReference type="InterPro" id="IPR017441">
    <property type="entry name" value="Protein_kinase_ATP_BS"/>
</dbReference>
<evidence type="ECO:0000256" key="2">
    <source>
        <dbReference type="ARBA" id="ARBA00022614"/>
    </source>
</evidence>
<dbReference type="PANTHER" id="PTHR27008:SF585">
    <property type="entry name" value="PROTEIN KINASE DOMAIN-CONTAINING PROTEIN"/>
    <property type="match status" value="1"/>
</dbReference>
<reference evidence="14 15" key="2">
    <citation type="journal article" date="2017" name="Genome Biol.">
        <title>New reference genome sequences of hot pepper reveal the massive evolution of plant disease-resistance genes by retroduplication.</title>
        <authorList>
            <person name="Kim S."/>
            <person name="Park J."/>
            <person name="Yeom S.I."/>
            <person name="Kim Y.M."/>
            <person name="Seo E."/>
            <person name="Kim K.T."/>
            <person name="Kim M.S."/>
            <person name="Lee J.M."/>
            <person name="Cheong K."/>
            <person name="Shin H.S."/>
            <person name="Kim S.B."/>
            <person name="Han K."/>
            <person name="Lee J."/>
            <person name="Park M."/>
            <person name="Lee H.A."/>
            <person name="Lee H.Y."/>
            <person name="Lee Y."/>
            <person name="Oh S."/>
            <person name="Lee J.H."/>
            <person name="Choi E."/>
            <person name="Choi E."/>
            <person name="Lee S.E."/>
            <person name="Jeon J."/>
            <person name="Kim H."/>
            <person name="Choi G."/>
            <person name="Song H."/>
            <person name="Lee J."/>
            <person name="Lee S.C."/>
            <person name="Kwon J.K."/>
            <person name="Lee H.Y."/>
            <person name="Koo N."/>
            <person name="Hong Y."/>
            <person name="Kim R.W."/>
            <person name="Kang W.H."/>
            <person name="Huh J.H."/>
            <person name="Kang B.C."/>
            <person name="Yang T.J."/>
            <person name="Lee Y.H."/>
            <person name="Bennetzen J.L."/>
            <person name="Choi D."/>
        </authorList>
    </citation>
    <scope>NUCLEOTIDE SEQUENCE [LARGE SCALE GENOMIC DNA]</scope>
    <source>
        <strain evidence="15">cv. CM334</strain>
    </source>
</reference>
<dbReference type="Pfam" id="PF00560">
    <property type="entry name" value="LRR_1"/>
    <property type="match status" value="2"/>
</dbReference>
<dbReference type="EMBL" id="AYRZ02000004">
    <property type="protein sequence ID" value="PHT83040.1"/>
    <property type="molecule type" value="Genomic_DNA"/>
</dbReference>
<evidence type="ECO:0000256" key="5">
    <source>
        <dbReference type="ARBA" id="ARBA00022737"/>
    </source>
</evidence>
<proteinExistence type="predicted"/>
<evidence type="ECO:0000256" key="9">
    <source>
        <dbReference type="ARBA" id="ARBA00022989"/>
    </source>
</evidence>
<name>A0A2G2ZM17_CAPAN</name>
<dbReference type="GO" id="GO:0004672">
    <property type="term" value="F:protein kinase activity"/>
    <property type="evidence" value="ECO:0007669"/>
    <property type="project" value="InterPro"/>
</dbReference>
<dbReference type="InterPro" id="IPR008271">
    <property type="entry name" value="Ser/Thr_kinase_AS"/>
</dbReference>
<protein>
    <recommendedName>
        <fullName evidence="13">Protein kinase domain-containing protein</fullName>
    </recommendedName>
</protein>
<dbReference type="InterPro" id="IPR000719">
    <property type="entry name" value="Prot_kinase_dom"/>
</dbReference>
<keyword evidence="3" id="KW-0808">Transferase</keyword>
<evidence type="ECO:0000256" key="7">
    <source>
        <dbReference type="ARBA" id="ARBA00022777"/>
    </source>
</evidence>
<keyword evidence="5" id="KW-0677">Repeat</keyword>
<evidence type="ECO:0000256" key="3">
    <source>
        <dbReference type="ARBA" id="ARBA00022679"/>
    </source>
</evidence>
<evidence type="ECO:0000313" key="14">
    <source>
        <dbReference type="EMBL" id="PHT83040.1"/>
    </source>
</evidence>
<sequence>MVDQQPVVDAPESSLKRSPRERIPSPRYSPNEHVLLSDRGEPESFDEAMESEEKEKWFDVMEDEIKSLHDNHTFDLMSSIHVVLGLASSLDLEVEKMDVKTAFVHGDLDEEIYMKKPKEKYIQKELQRLHMDKAKVVNTPLAMHFKLSTKHCPSSDDENEDTKKVPYASAFAELIAVVEAYKEFLWMKKFLEKLGCAQERSDFSYTLDDDHAHHMFDKFAVKSAIIDSLTSFTGNDTDIETPTDMETPPIGNVELVQMDLVRGPSSIVEDPVFYKISHTTVTSDIYDLNIIFHEGVHFVTTVAKVSDTEGLDVGILTDAMTSTLIQPEEVQLFEAHSFSNLPVPVSNFDTGQLMDEISSIITARPVALIKDASLQHKIEDTKYSTLQVKKETWNSGLNDNNEENIVAYDLNSPSFVITVWGMISETKSHIDLPVASIFMDPEVTFNSLFIENVPTPSMLCCFMFGLGLDEHPFHVARVVGNSHPRDTSSFLVSFAGHLFLMSTTSGQSADIKFSFVGALWDCVYVIPYFPVNPSAIIFLVPIHVMSSNLCVWDLGIHFEFRALTGYAVDVEALQLQGCSGNYGENVEELLLLECFDKFFFIAYSNSMSRVWDPGQQLNKNDATTSTKIQAANQVISLLLINLTVPEDARACLNLEDKHPGDIYLDQNQLSGSLPNCLGNITSLREIHLSSNKLSSNIPPSLGNLQDLVVLDLSSNNMVGSLPPEIGNLKAATLIDLSMNQFSNRTPREIGGLQNLAHLSLRQNNLQGAIPDSMSNMVGLEFLDLSQNNIYGIIPKSLEKLQNLKYRRGKSAPQQAESLSTVTRERISYYELLQAMDDLSESNLIGIGGFGSVYKGVLRSGTVIAVKVFNLQLDAAFKSFDTECEVLCSLRHRNLVKSLRIMINVASALEYLHHGCSLPLIHCDVKPSNVLLDDDMVSHLSDFGISKLLGEDQEYGLEGLCQQSVTSMLLETFTRRKPNEFEGDLSLKQWASYSLQDNCLEMRVFQKQGLGTLVKMVLKIPLCFLSSLSLVKMVLKKQKSMKAETRVEKVNGRVAKASEKVKGVVEDVHYRGVYKRPS</sequence>
<keyword evidence="4" id="KW-0812">Transmembrane</keyword>
<dbReference type="Proteomes" id="UP000222542">
    <property type="component" value="Unassembled WGS sequence"/>
</dbReference>
<dbReference type="Gene3D" id="1.10.510.10">
    <property type="entry name" value="Transferase(Phosphotransferase) domain 1"/>
    <property type="match status" value="1"/>
</dbReference>
<dbReference type="InterPro" id="IPR051809">
    <property type="entry name" value="Plant_receptor-like_S/T_kinase"/>
</dbReference>
<keyword evidence="8 11" id="KW-0067">ATP-binding</keyword>
<keyword evidence="9" id="KW-1133">Transmembrane helix</keyword>
<evidence type="ECO:0000259" key="13">
    <source>
        <dbReference type="PROSITE" id="PS50011"/>
    </source>
</evidence>
<dbReference type="PROSITE" id="PS50011">
    <property type="entry name" value="PROTEIN_KINASE_DOM"/>
    <property type="match status" value="1"/>
</dbReference>
<comment type="subcellular location">
    <subcellularLocation>
        <location evidence="1">Membrane</location>
    </subcellularLocation>
</comment>
<dbReference type="SMART" id="SM00220">
    <property type="entry name" value="S_TKc"/>
    <property type="match status" value="1"/>
</dbReference>